<dbReference type="InterPro" id="IPR001638">
    <property type="entry name" value="Solute-binding_3/MltF_N"/>
</dbReference>
<evidence type="ECO:0000256" key="1">
    <source>
        <dbReference type="ARBA" id="ARBA00004418"/>
    </source>
</evidence>
<evidence type="ECO:0000259" key="5">
    <source>
        <dbReference type="SMART" id="SM00062"/>
    </source>
</evidence>
<comment type="caution">
    <text evidence="6">The sequence shown here is derived from an EMBL/GenBank/DDBJ whole genome shotgun (WGS) entry which is preliminary data.</text>
</comment>
<dbReference type="Pfam" id="PF09084">
    <property type="entry name" value="NMT1"/>
    <property type="match status" value="1"/>
</dbReference>
<comment type="subcellular location">
    <subcellularLocation>
        <location evidence="1">Periplasm</location>
    </subcellularLocation>
</comment>
<dbReference type="PANTHER" id="PTHR30024:SF47">
    <property type="entry name" value="TAURINE-BINDING PERIPLASMIC PROTEIN"/>
    <property type="match status" value="1"/>
</dbReference>
<keyword evidence="7" id="KW-1185">Reference proteome</keyword>
<sequence length="326" mass="33771">MKNKLTLAVAALGIFALSACGSGSPSGGAADSAGASGAAGLEKITVGVIPIVDTAPIFLGDSKGFFKDEGLDLDIQTATGGSAIVPGIQSGSYDFAFSNYVSLMVANDKGLSMKVVANGVTTSGNKDGDFGAVVVSKDSPIKSPKDLAGKKVSVNNLSNIGDITVSQVVKDDGGDASTVNFVEVPFPEAPAALEKGIVDAAWILDPFLVQAKGDGARVVSNNFSDFDPELDIAGYFTTSAKVAAEPELTAKFQRAMNKSLEYANENPQEVRDIVGTYTKIEADTRAKIVLPRYRVDINTEAAQKLGDAAQEFGAITKPVDLEALLP</sequence>
<evidence type="ECO:0000313" key="6">
    <source>
        <dbReference type="EMBL" id="NKG19996.1"/>
    </source>
</evidence>
<protein>
    <submittedName>
        <fullName evidence="6">ABC transporter substrate-binding protein</fullName>
    </submittedName>
</protein>
<dbReference type="RefSeq" id="WP_168150875.1">
    <property type="nucleotide sequence ID" value="NZ_JAAWVT010000001.1"/>
</dbReference>
<dbReference type="Gene3D" id="3.40.190.10">
    <property type="entry name" value="Periplasmic binding protein-like II"/>
    <property type="match status" value="2"/>
</dbReference>
<keyword evidence="3 4" id="KW-0732">Signal</keyword>
<evidence type="ECO:0000256" key="3">
    <source>
        <dbReference type="ARBA" id="ARBA00022729"/>
    </source>
</evidence>
<comment type="similarity">
    <text evidence="2">Belongs to the bacterial solute-binding protein SsuA/TauA family.</text>
</comment>
<feature type="domain" description="Solute-binding protein family 3/N-terminal" evidence="5">
    <location>
        <begin position="43"/>
        <end position="274"/>
    </location>
</feature>
<dbReference type="SUPFAM" id="SSF53850">
    <property type="entry name" value="Periplasmic binding protein-like II"/>
    <property type="match status" value="1"/>
</dbReference>
<proteinExistence type="inferred from homology"/>
<organism evidence="6 7">
    <name type="scientific">Paeniglutamicibacter terrestris</name>
    <dbReference type="NCBI Taxonomy" id="2723403"/>
    <lineage>
        <taxon>Bacteria</taxon>
        <taxon>Bacillati</taxon>
        <taxon>Actinomycetota</taxon>
        <taxon>Actinomycetes</taxon>
        <taxon>Micrococcales</taxon>
        <taxon>Micrococcaceae</taxon>
        <taxon>Paeniglutamicibacter</taxon>
    </lineage>
</organism>
<feature type="chain" id="PRO_5045618057" evidence="4">
    <location>
        <begin position="22"/>
        <end position="326"/>
    </location>
</feature>
<evidence type="ECO:0000313" key="7">
    <source>
        <dbReference type="Proteomes" id="UP000746595"/>
    </source>
</evidence>
<name>A0ABX1G2L6_9MICC</name>
<gene>
    <name evidence="6" type="ORF">HED64_04620</name>
</gene>
<dbReference type="PANTHER" id="PTHR30024">
    <property type="entry name" value="ALIPHATIC SULFONATES-BINDING PROTEIN-RELATED"/>
    <property type="match status" value="1"/>
</dbReference>
<reference evidence="6 7" key="1">
    <citation type="submission" date="2020-04" db="EMBL/GenBank/DDBJ databases">
        <title>Paeniglutamicibacter sp. ANT13_2, a novel actinomycete isolated from sediment in Antarctica.</title>
        <authorList>
            <person name="Sakdapetsiri C."/>
            <person name="Pinyakong O."/>
        </authorList>
    </citation>
    <scope>NUCLEOTIDE SEQUENCE [LARGE SCALE GENOMIC DNA]</scope>
    <source>
        <strain evidence="6 7">ANT13_2</strain>
    </source>
</reference>
<dbReference type="PROSITE" id="PS51257">
    <property type="entry name" value="PROKAR_LIPOPROTEIN"/>
    <property type="match status" value="1"/>
</dbReference>
<evidence type="ECO:0000256" key="2">
    <source>
        <dbReference type="ARBA" id="ARBA00010742"/>
    </source>
</evidence>
<dbReference type="Proteomes" id="UP000746595">
    <property type="component" value="Unassembled WGS sequence"/>
</dbReference>
<dbReference type="InterPro" id="IPR015168">
    <property type="entry name" value="SsuA/THI5"/>
</dbReference>
<dbReference type="EMBL" id="JAAWVT010000001">
    <property type="protein sequence ID" value="NKG19996.1"/>
    <property type="molecule type" value="Genomic_DNA"/>
</dbReference>
<evidence type="ECO:0000256" key="4">
    <source>
        <dbReference type="SAM" id="SignalP"/>
    </source>
</evidence>
<accession>A0ABX1G2L6</accession>
<dbReference type="SMART" id="SM00062">
    <property type="entry name" value="PBPb"/>
    <property type="match status" value="1"/>
</dbReference>
<feature type="signal peptide" evidence="4">
    <location>
        <begin position="1"/>
        <end position="21"/>
    </location>
</feature>